<dbReference type="SUPFAM" id="SSF52402">
    <property type="entry name" value="Adenine nucleotide alpha hydrolases-like"/>
    <property type="match status" value="1"/>
</dbReference>
<dbReference type="InterPro" id="IPR033948">
    <property type="entry name" value="ETF_beta_N"/>
</dbReference>
<dbReference type="SMART" id="SM00893">
    <property type="entry name" value="ETF"/>
    <property type="match status" value="1"/>
</dbReference>
<dbReference type="PANTHER" id="PTHR21294:SF17">
    <property type="entry name" value="PROTEIN FIXA"/>
    <property type="match status" value="1"/>
</dbReference>
<dbReference type="PIRSF" id="PIRSF000090">
    <property type="entry name" value="Beta-ETF"/>
    <property type="match status" value="1"/>
</dbReference>
<dbReference type="GO" id="GO:0009055">
    <property type="term" value="F:electron transfer activity"/>
    <property type="evidence" value="ECO:0007669"/>
    <property type="project" value="InterPro"/>
</dbReference>
<organism evidence="3">
    <name type="scientific">Caldimicrobium thiodismutans</name>
    <dbReference type="NCBI Taxonomy" id="1653476"/>
    <lineage>
        <taxon>Bacteria</taxon>
        <taxon>Pseudomonadati</taxon>
        <taxon>Thermodesulfobacteriota</taxon>
        <taxon>Thermodesulfobacteria</taxon>
        <taxon>Thermodesulfobacteriales</taxon>
        <taxon>Thermodesulfobacteriaceae</taxon>
        <taxon>Caldimicrobium</taxon>
    </lineage>
</organism>
<dbReference type="InterPro" id="IPR014729">
    <property type="entry name" value="Rossmann-like_a/b/a_fold"/>
</dbReference>
<name>A0A832LVP3_9BACT</name>
<dbReference type="Gene3D" id="3.40.50.620">
    <property type="entry name" value="HUPs"/>
    <property type="match status" value="1"/>
</dbReference>
<feature type="domain" description="Electron transfer flavoprotein alpha/beta-subunit N-terminal" evidence="2">
    <location>
        <begin position="23"/>
        <end position="214"/>
    </location>
</feature>
<dbReference type="CDD" id="cd01714">
    <property type="entry name" value="ETF_beta"/>
    <property type="match status" value="1"/>
</dbReference>
<evidence type="ECO:0000313" key="3">
    <source>
        <dbReference type="EMBL" id="HGV54534.1"/>
    </source>
</evidence>
<accession>A0A832LVP3</accession>
<dbReference type="InterPro" id="IPR012255">
    <property type="entry name" value="ETF_b"/>
</dbReference>
<protein>
    <submittedName>
        <fullName evidence="3">Electron transfer flavoprotein beta subunit/FixA family protein</fullName>
    </submittedName>
</protein>
<evidence type="ECO:0000259" key="2">
    <source>
        <dbReference type="SMART" id="SM00893"/>
    </source>
</evidence>
<dbReference type="PANTHER" id="PTHR21294">
    <property type="entry name" value="ELECTRON TRANSFER FLAVOPROTEIN BETA-SUBUNIT"/>
    <property type="match status" value="1"/>
</dbReference>
<dbReference type="Pfam" id="PF01012">
    <property type="entry name" value="ETF"/>
    <property type="match status" value="1"/>
</dbReference>
<proteinExistence type="predicted"/>
<keyword evidence="1" id="KW-0249">Electron transport</keyword>
<dbReference type="InterPro" id="IPR014730">
    <property type="entry name" value="ETF_a/b_N"/>
</dbReference>
<dbReference type="AlphaFoldDB" id="A0A832LVP3"/>
<sequence length="271" mass="29968">MLNILVSIKQVPDTTNIRINPETGTLIREGIPSITNPYDLIALSVASKLKREFKAKITVITMGPPQAKSSLKEAVEFGADRIILLSDRKFAGADTLATSYTLAETIKYLQQEEPFDLFLFGKQAIDGDTAQVGPGVATRLNIPVITYATKIEKIDPEKKLIRVARKTEHGVEILEAKLPVLLTCEKGLSEVPFLPFSEILRAMKAEPEIFQADGPIPFDREKLGLKGSPTQVKRVFTPELKKQGKILNLHEVSLEKAIKEIISVLKEKGIL</sequence>
<comment type="caution">
    <text evidence="3">The sequence shown here is derived from an EMBL/GenBank/DDBJ whole genome shotgun (WGS) entry which is preliminary data.</text>
</comment>
<keyword evidence="1" id="KW-0813">Transport</keyword>
<evidence type="ECO:0000256" key="1">
    <source>
        <dbReference type="ARBA" id="ARBA00022982"/>
    </source>
</evidence>
<reference evidence="3" key="1">
    <citation type="journal article" date="2020" name="mSystems">
        <title>Genome- and Community-Level Interaction Insights into Carbon Utilization and Element Cycling Functions of Hydrothermarchaeota in Hydrothermal Sediment.</title>
        <authorList>
            <person name="Zhou Z."/>
            <person name="Liu Y."/>
            <person name="Xu W."/>
            <person name="Pan J."/>
            <person name="Luo Z.H."/>
            <person name="Li M."/>
        </authorList>
    </citation>
    <scope>NUCLEOTIDE SEQUENCE [LARGE SCALE GENOMIC DNA]</scope>
    <source>
        <strain evidence="3">SpSt-605</strain>
    </source>
</reference>
<gene>
    <name evidence="3" type="ORF">ENT73_00405</name>
</gene>
<dbReference type="EMBL" id="DSZU01000009">
    <property type="protein sequence ID" value="HGV54534.1"/>
    <property type="molecule type" value="Genomic_DNA"/>
</dbReference>